<feature type="compositionally biased region" description="Basic and acidic residues" evidence="1">
    <location>
        <begin position="934"/>
        <end position="943"/>
    </location>
</feature>
<dbReference type="HOGENOM" id="CLU_267257_0_0_4"/>
<feature type="region of interest" description="Disordered" evidence="1">
    <location>
        <begin position="1"/>
        <end position="61"/>
    </location>
</feature>
<dbReference type="Gene3D" id="2.130.10.10">
    <property type="entry name" value="YVTN repeat-like/Quinoprotein amine dehydrogenase"/>
    <property type="match status" value="1"/>
</dbReference>
<feature type="region of interest" description="Disordered" evidence="1">
    <location>
        <begin position="679"/>
        <end position="737"/>
    </location>
</feature>
<feature type="compositionally biased region" description="Pro residues" evidence="1">
    <location>
        <begin position="725"/>
        <end position="736"/>
    </location>
</feature>
<dbReference type="OrthoDB" id="9764804at2"/>
<gene>
    <name evidence="2" type="ORF">VAPA_1c23260</name>
</gene>
<dbReference type="RefSeq" id="WP_021006936.1">
    <property type="nucleotide sequence ID" value="NC_022247.1"/>
</dbReference>
<proteinExistence type="predicted"/>
<dbReference type="KEGG" id="vpd:VAPA_1c23260"/>
<protein>
    <submittedName>
        <fullName evidence="2">Uncharacterized protein</fullName>
    </submittedName>
</protein>
<dbReference type="EMBL" id="CP003911">
    <property type="protein sequence ID" value="AGU49428.1"/>
    <property type="molecule type" value="Genomic_DNA"/>
</dbReference>
<feature type="compositionally biased region" description="Pro residues" evidence="1">
    <location>
        <begin position="701"/>
        <end position="715"/>
    </location>
</feature>
<dbReference type="Proteomes" id="UP000016223">
    <property type="component" value="Chromosome 1"/>
</dbReference>
<evidence type="ECO:0000313" key="3">
    <source>
        <dbReference type="Proteomes" id="UP000016223"/>
    </source>
</evidence>
<feature type="region of interest" description="Disordered" evidence="1">
    <location>
        <begin position="934"/>
        <end position="961"/>
    </location>
</feature>
<reference evidence="2 3" key="1">
    <citation type="submission" date="2012-10" db="EMBL/GenBank/DDBJ databases">
        <title>Genome sequence of Variovorax paradoxus B4.</title>
        <authorList>
            <person name="Schuldes J."/>
            <person name="Brandt U."/>
            <person name="Hiessl S."/>
            <person name="Wuebbeler J.H."/>
            <person name="Thuermer A."/>
            <person name="Steinbuechel A."/>
            <person name="Daniel R."/>
        </authorList>
    </citation>
    <scope>NUCLEOTIDE SEQUENCE [LARGE SCALE GENOMIC DNA]</scope>
    <source>
        <strain evidence="2 3">B4</strain>
    </source>
</reference>
<dbReference type="SUPFAM" id="SSF110296">
    <property type="entry name" value="Oligoxyloglucan reducing end-specific cellobiohydrolase"/>
    <property type="match status" value="1"/>
</dbReference>
<name>T1XA52_VARPD</name>
<feature type="compositionally biased region" description="Low complexity" evidence="1">
    <location>
        <begin position="51"/>
        <end position="61"/>
    </location>
</feature>
<dbReference type="AlphaFoldDB" id="T1XA52"/>
<sequence length="1235" mass="131046">MSRYEWPIAPAHADEGDGDDPAARSRYNSRRRSALDLGKALRASRTPQQLPPAARRGRAPGPFAPIMGDQFVWQHLGPATVLGGQAEGNPRVAGRINALCVHELGQRIYAASANGGVWYSKNGGDSWVSVGGLAPTNTAGINRPAQRNACGALEVIFGTNEGDDTVFLGTGEVNSDPEGHVGDSEGGVGILVGDKPAKPGAAADPWKPEAHHLVNNGIYRFARDPESATILVATLTGLYQRPAAHAGEVDWGRPTATPFATLDKPCTDILWTAANGTSPARCWVWVKDGPDFGLWVRANGTANFKKVTVDATAGLAYVARRGALAASNPPTQVWLLNDYGGGAGTAGLFRVTNPASGTDPVAHGVVGVPDVLRNQGFYDIAIAVDPNNANRVVLGGCFMEDVQLDGKQVQYNAAITVADVAANPANAGILTYGQPNRYTLIGLGAHADVHALAFSNAGTSLWTGCDGGVFRSDRPDRPAGFYPRNHGLSISESNYVACHPMAEGHLLSGLQDNGTVQRMSSGVWKMKYMGDGGGIVLNAANPSESFAQYVQGNWNRDPTGGTGPLTRGNLVLPSERDGAAFYSMPANIANTRSAPAAGVPASFSQTLIGTWRLWYSDDFGKSWVTLPTATDPLAGMTATPPVINAGQDSLGNVITACRWQGPDVAWVLCDQRIRRYSRAAGAPNGGGPGVWVDQNVVPTGYTPPPTPPGIPPSPEPGGKAKKRPPPPPPAPAPAPLPISLLDSEVWTDMAPNLDAPPAPGQPPAQHGTLGALYVGTIGHKTMPNTDTLFWFDGTDKWYPTGLHAIVPAPVLAIACRPELPLEVWAGTAVGVWQGVRTDHGADAPTWAWTQRVNGLPEAAVEDLAFHSFNGVTLLRAGVAARGVWELRLDDPTAADRTYLRIHEDDLRYAVPPLVTPPNGNLRVLKKRDLVTDRSWHSSPDIRPRKAPAAMPAPSTLPWRRDPFRGTKEQLRRFQAALRSSTSDPRIVANGIWDVYFSEVLRDHGAPVLAVPATVPPAPPMPALSVARINAAFWNTHMTGAHATREPWGTGKPTEADLYELTPDIPEGDLGRTSYALKRGALKVDIVVQHRGLGARDGADVRVTLLQWIDPKPHHRAKWNDTATWFTDPVPWTGAVNEVLNSAAGTTALAFGAGWSFVGSTDATRRQTLAGQTLDATHAGIATFDLATGTLANNRVILLVAVIRAGADIALAPATLQELALTRPEVAVRSLHVTTT</sequence>
<organism evidence="2 3">
    <name type="scientific">Variovorax paradoxus B4</name>
    <dbReference type="NCBI Taxonomy" id="1246301"/>
    <lineage>
        <taxon>Bacteria</taxon>
        <taxon>Pseudomonadati</taxon>
        <taxon>Pseudomonadota</taxon>
        <taxon>Betaproteobacteria</taxon>
        <taxon>Burkholderiales</taxon>
        <taxon>Comamonadaceae</taxon>
        <taxon>Variovorax</taxon>
    </lineage>
</organism>
<evidence type="ECO:0000256" key="1">
    <source>
        <dbReference type="SAM" id="MobiDB-lite"/>
    </source>
</evidence>
<dbReference type="InterPro" id="IPR015943">
    <property type="entry name" value="WD40/YVTN_repeat-like_dom_sf"/>
</dbReference>
<dbReference type="PATRIC" id="fig|1246301.3.peg.2355"/>
<accession>T1XA52</accession>
<evidence type="ECO:0000313" key="2">
    <source>
        <dbReference type="EMBL" id="AGU49428.1"/>
    </source>
</evidence>